<dbReference type="InterPro" id="IPR052032">
    <property type="entry name" value="ATP-dep_AA_Ligase"/>
</dbReference>
<dbReference type="GO" id="GO:0005524">
    <property type="term" value="F:ATP binding"/>
    <property type="evidence" value="ECO:0007669"/>
    <property type="project" value="UniProtKB-UniRule"/>
</dbReference>
<accession>A0A2D0KE39</accession>
<dbReference type="GO" id="GO:0016874">
    <property type="term" value="F:ligase activity"/>
    <property type="evidence" value="ECO:0007669"/>
    <property type="project" value="UniProtKB-KW"/>
</dbReference>
<dbReference type="AlphaFoldDB" id="A0A2D0KE39"/>
<evidence type="ECO:0000259" key="5">
    <source>
        <dbReference type="PROSITE" id="PS50975"/>
    </source>
</evidence>
<keyword evidence="3 4" id="KW-0067">ATP-binding</keyword>
<dbReference type="OrthoDB" id="9134168at2"/>
<keyword evidence="2 4" id="KW-0547">Nucleotide-binding</keyword>
<dbReference type="Proteomes" id="UP000222168">
    <property type="component" value="Unassembled WGS sequence"/>
</dbReference>
<keyword evidence="7" id="KW-1185">Reference proteome</keyword>
<dbReference type="Pfam" id="PF13535">
    <property type="entry name" value="ATP-grasp_4"/>
    <property type="match status" value="1"/>
</dbReference>
<evidence type="ECO:0000256" key="2">
    <source>
        <dbReference type="ARBA" id="ARBA00022741"/>
    </source>
</evidence>
<dbReference type="PANTHER" id="PTHR43585:SF2">
    <property type="entry name" value="ATP-GRASP ENZYME FSQD"/>
    <property type="match status" value="1"/>
</dbReference>
<dbReference type="PANTHER" id="PTHR43585">
    <property type="entry name" value="FUMIPYRROLE BIOSYNTHESIS PROTEIN C"/>
    <property type="match status" value="1"/>
</dbReference>
<dbReference type="GO" id="GO:0046872">
    <property type="term" value="F:metal ion binding"/>
    <property type="evidence" value="ECO:0007669"/>
    <property type="project" value="InterPro"/>
</dbReference>
<dbReference type="InterPro" id="IPR011761">
    <property type="entry name" value="ATP-grasp"/>
</dbReference>
<keyword evidence="1" id="KW-0436">Ligase</keyword>
<protein>
    <submittedName>
        <fullName evidence="6">Carbamoyl-phosphate synthase small chain</fullName>
    </submittedName>
</protein>
<evidence type="ECO:0000256" key="3">
    <source>
        <dbReference type="ARBA" id="ARBA00022840"/>
    </source>
</evidence>
<sequence>MNYDLKTSTDPSHTEFIARWYSGENCKDSYAAQLRTEEMLGYPVVIKPSNGFYSTGVTKICGAASFAHAWAQTKRACRLFKKLHGHSEIIIEEYIEGKECAIDGFVKDGKIYSLLFHMKYPDLTGPYFHETAYITSPFCSAKGSVFSRILEDVITLSGLDMSPFHAEFRITPRGKIYLLEIGPRLSGIGVTGQIMLDICCHIDGYETLHHLNDGKVLSYKPRGIGLEYDFCSSRNGILTSVTRGMQLGLLHL</sequence>
<evidence type="ECO:0000313" key="6">
    <source>
        <dbReference type="EMBL" id="PHM61686.1"/>
    </source>
</evidence>
<evidence type="ECO:0000256" key="1">
    <source>
        <dbReference type="ARBA" id="ARBA00022598"/>
    </source>
</evidence>
<dbReference type="RefSeq" id="WP_099116824.1">
    <property type="nucleotide sequence ID" value="NZ_NJAK01000001.1"/>
</dbReference>
<dbReference type="SUPFAM" id="SSF56059">
    <property type="entry name" value="Glutathione synthetase ATP-binding domain-like"/>
    <property type="match status" value="1"/>
</dbReference>
<evidence type="ECO:0000313" key="7">
    <source>
        <dbReference type="Proteomes" id="UP000222168"/>
    </source>
</evidence>
<evidence type="ECO:0000256" key="4">
    <source>
        <dbReference type="PROSITE-ProRule" id="PRU00409"/>
    </source>
</evidence>
<dbReference type="EMBL" id="NJAK01000001">
    <property type="protein sequence ID" value="PHM61686.1"/>
    <property type="molecule type" value="Genomic_DNA"/>
</dbReference>
<feature type="domain" description="ATP-grasp" evidence="5">
    <location>
        <begin position="7"/>
        <end position="213"/>
    </location>
</feature>
<dbReference type="PROSITE" id="PS50975">
    <property type="entry name" value="ATP_GRASP"/>
    <property type="match status" value="1"/>
</dbReference>
<organism evidence="6 7">
    <name type="scientific">Xenorhabdus ishibashii</name>
    <dbReference type="NCBI Taxonomy" id="1034471"/>
    <lineage>
        <taxon>Bacteria</taxon>
        <taxon>Pseudomonadati</taxon>
        <taxon>Pseudomonadota</taxon>
        <taxon>Gammaproteobacteria</taxon>
        <taxon>Enterobacterales</taxon>
        <taxon>Morganellaceae</taxon>
        <taxon>Xenorhabdus</taxon>
    </lineage>
</organism>
<dbReference type="Gene3D" id="3.30.470.20">
    <property type="entry name" value="ATP-grasp fold, B domain"/>
    <property type="match status" value="1"/>
</dbReference>
<gene>
    <name evidence="6" type="ORF">Xish_00825</name>
</gene>
<proteinExistence type="predicted"/>
<name>A0A2D0KE39_9GAMM</name>
<reference evidence="6 7" key="1">
    <citation type="journal article" date="2017" name="Nat. Microbiol.">
        <title>Natural product diversity associated with the nematode symbionts Photorhabdus and Xenorhabdus.</title>
        <authorList>
            <person name="Tobias N.J."/>
            <person name="Wolff H."/>
            <person name="Djahanschiri B."/>
            <person name="Grundmann F."/>
            <person name="Kronenwerth M."/>
            <person name="Shi Y.M."/>
            <person name="Simonyi S."/>
            <person name="Grun P."/>
            <person name="Shapiro-Ilan D."/>
            <person name="Pidot S.J."/>
            <person name="Stinear T.P."/>
            <person name="Ebersberger I."/>
            <person name="Bode H.B."/>
        </authorList>
    </citation>
    <scope>NUCLEOTIDE SEQUENCE [LARGE SCALE GENOMIC DNA]</scope>
    <source>
        <strain evidence="6 7">DSM 22670</strain>
    </source>
</reference>
<comment type="caution">
    <text evidence="6">The sequence shown here is derived from an EMBL/GenBank/DDBJ whole genome shotgun (WGS) entry which is preliminary data.</text>
</comment>